<dbReference type="OrthoDB" id="4964299at2"/>
<gene>
    <name evidence="4" type="ORF">FAP39_01935</name>
</gene>
<organism evidence="4 5">
    <name type="scientific">Shimia litoralis</name>
    <dbReference type="NCBI Taxonomy" id="420403"/>
    <lineage>
        <taxon>Bacteria</taxon>
        <taxon>Pseudomonadati</taxon>
        <taxon>Pseudomonadota</taxon>
        <taxon>Alphaproteobacteria</taxon>
        <taxon>Rhodobacterales</taxon>
        <taxon>Roseobacteraceae</taxon>
    </lineage>
</organism>
<protein>
    <submittedName>
        <fullName evidence="4">Glycosyltransferase family 2 protein</fullName>
    </submittedName>
</protein>
<keyword evidence="5" id="KW-1185">Reference proteome</keyword>
<evidence type="ECO:0000313" key="4">
    <source>
        <dbReference type="EMBL" id="TKZ21982.1"/>
    </source>
</evidence>
<keyword evidence="3" id="KW-1133">Transmembrane helix</keyword>
<dbReference type="GO" id="GO:0016757">
    <property type="term" value="F:glycosyltransferase activity"/>
    <property type="evidence" value="ECO:0007669"/>
    <property type="project" value="TreeGrafter"/>
</dbReference>
<comment type="caution">
    <text evidence="4">The sequence shown here is derived from an EMBL/GenBank/DDBJ whole genome shotgun (WGS) entry which is preliminary data.</text>
</comment>
<evidence type="ECO:0000256" key="3">
    <source>
        <dbReference type="ARBA" id="ARBA00022989"/>
    </source>
</evidence>
<name>A0A4U7N7S1_9RHOB</name>
<evidence type="ECO:0000313" key="5">
    <source>
        <dbReference type="Proteomes" id="UP000306575"/>
    </source>
</evidence>
<dbReference type="SUPFAM" id="SSF53448">
    <property type="entry name" value="Nucleotide-diphospho-sugar transferases"/>
    <property type="match status" value="1"/>
</dbReference>
<reference evidence="4 5" key="1">
    <citation type="submission" date="2019-04" db="EMBL/GenBank/DDBJ databases">
        <title>Genome sequence of Pelagicola litoralis CL-ES2.</title>
        <authorList>
            <person name="Cao J."/>
        </authorList>
    </citation>
    <scope>NUCLEOTIDE SEQUENCE [LARGE SCALE GENOMIC DNA]</scope>
    <source>
        <strain evidence="4 5">CL-ES2</strain>
    </source>
</reference>
<evidence type="ECO:0000256" key="1">
    <source>
        <dbReference type="ARBA" id="ARBA00004167"/>
    </source>
</evidence>
<dbReference type="EMBL" id="SULI01000002">
    <property type="protein sequence ID" value="TKZ21982.1"/>
    <property type="molecule type" value="Genomic_DNA"/>
</dbReference>
<keyword evidence="3" id="KW-0472">Membrane</keyword>
<keyword evidence="4" id="KW-0808">Transferase</keyword>
<dbReference type="InterPro" id="IPR029044">
    <property type="entry name" value="Nucleotide-diphossugar_trans"/>
</dbReference>
<dbReference type="AlphaFoldDB" id="A0A4U7N7S1"/>
<dbReference type="Pfam" id="PF13704">
    <property type="entry name" value="Glyco_tranf_2_4"/>
    <property type="match status" value="1"/>
</dbReference>
<dbReference type="PANTHER" id="PTHR21461">
    <property type="entry name" value="GLYCOSYLTRANSFERASE FAMILY 92 PROTEIN"/>
    <property type="match status" value="1"/>
</dbReference>
<accession>A0A4U7N7S1</accession>
<evidence type="ECO:0000256" key="2">
    <source>
        <dbReference type="ARBA" id="ARBA00022692"/>
    </source>
</evidence>
<proteinExistence type="predicted"/>
<dbReference type="Proteomes" id="UP000306575">
    <property type="component" value="Unassembled WGS sequence"/>
</dbReference>
<sequence>MRVLAMGARQLWSTSVLRILSVTSVRNEGPYLLEWIAHHKAAGVTDFLVYSNDCDDGTDLMLSHLHDAGVLTHVPQAREGNRSIQWQALNRGWKHPLRKQADWILVSDVDEYLNIHVPGYRISDLLAALPENTDGIAVPWRLFGHNNVLDIQDAPVTTQFTRAIPPDTSFPISASMFKMLFRRAGPFNQLGVHRPKQKAADKAGLPNFVDGAGVPLPPFLAETPNRLSLYMLSQGRSLVEMNHYAIRSAAAFLVKKARGLPNRSHKAVDLSYWVERNFNTVEDTSIANMRPATEVQLERLLAIDGVSETHAAALAWHQAKFKDLVTQPDHQRLLTEILTAGSSAVLPPALQRQLVRWYQQAHQS</sequence>
<dbReference type="PANTHER" id="PTHR21461:SF69">
    <property type="entry name" value="GLYCOSYLTRANSFERASE FAMILY 92 PROTEIN"/>
    <property type="match status" value="1"/>
</dbReference>
<dbReference type="GO" id="GO:0005737">
    <property type="term" value="C:cytoplasm"/>
    <property type="evidence" value="ECO:0007669"/>
    <property type="project" value="TreeGrafter"/>
</dbReference>
<keyword evidence="2" id="KW-0812">Transmembrane</keyword>
<comment type="subcellular location">
    <subcellularLocation>
        <location evidence="1">Membrane</location>
        <topology evidence="1">Single-pass membrane protein</topology>
    </subcellularLocation>
</comment>
<dbReference type="GO" id="GO:0016020">
    <property type="term" value="C:membrane"/>
    <property type="evidence" value="ECO:0007669"/>
    <property type="project" value="UniProtKB-SubCell"/>
</dbReference>